<dbReference type="Pfam" id="PF03787">
    <property type="entry name" value="RAMPs"/>
    <property type="match status" value="2"/>
</dbReference>
<dbReference type="EMBL" id="DF820470">
    <property type="protein sequence ID" value="GAK59335.1"/>
    <property type="molecule type" value="Genomic_DNA"/>
</dbReference>
<dbReference type="NCBIfam" id="TIGR03986">
    <property type="entry name" value="TIGR03986 family CRISPR-associated RAMP protein"/>
    <property type="match status" value="1"/>
</dbReference>
<evidence type="ECO:0000313" key="5">
    <source>
        <dbReference type="Proteomes" id="UP000030661"/>
    </source>
</evidence>
<dbReference type="InterPro" id="IPR023825">
    <property type="entry name" value="CRISPR-assoc_RAMP_BGP1436"/>
</dbReference>
<feature type="compositionally biased region" description="Polar residues" evidence="2">
    <location>
        <begin position="100"/>
        <end position="115"/>
    </location>
</feature>
<evidence type="ECO:0000259" key="3">
    <source>
        <dbReference type="Pfam" id="PF03787"/>
    </source>
</evidence>
<dbReference type="HOGENOM" id="CLU_023344_0_0_0"/>
<evidence type="ECO:0000256" key="1">
    <source>
        <dbReference type="ARBA" id="ARBA00023118"/>
    </source>
</evidence>
<name>A0A081C430_VECG1</name>
<evidence type="ECO:0000313" key="4">
    <source>
        <dbReference type="EMBL" id="GAK59335.1"/>
    </source>
</evidence>
<evidence type="ECO:0000256" key="2">
    <source>
        <dbReference type="SAM" id="MobiDB-lite"/>
    </source>
</evidence>
<organism evidence="4">
    <name type="scientific">Vecturithrix granuli</name>
    <dbReference type="NCBI Taxonomy" id="1499967"/>
    <lineage>
        <taxon>Bacteria</taxon>
        <taxon>Candidatus Moduliflexota</taxon>
        <taxon>Candidatus Vecturitrichia</taxon>
        <taxon>Candidatus Vecturitrichales</taxon>
        <taxon>Candidatus Vecturitrichaceae</taxon>
        <taxon>Candidatus Vecturithrix</taxon>
    </lineage>
</organism>
<keyword evidence="1" id="KW-0051">Antiviral defense</keyword>
<feature type="domain" description="CRISPR type III-associated protein" evidence="3">
    <location>
        <begin position="159"/>
        <end position="281"/>
    </location>
</feature>
<dbReference type="STRING" id="1499967.U27_06319"/>
<protein>
    <recommendedName>
        <fullName evidence="3">CRISPR type III-associated protein domain-containing protein</fullName>
    </recommendedName>
</protein>
<accession>A0A081C430</accession>
<reference evidence="4" key="1">
    <citation type="journal article" date="2015" name="PeerJ">
        <title>First genomic representation of candidate bacterial phylum KSB3 points to enhanced environmental sensing as a trigger of wastewater bulking.</title>
        <authorList>
            <person name="Sekiguchi Y."/>
            <person name="Ohashi A."/>
            <person name="Parks D.H."/>
            <person name="Yamauchi T."/>
            <person name="Tyson G.W."/>
            <person name="Hugenholtz P."/>
        </authorList>
    </citation>
    <scope>NUCLEOTIDE SEQUENCE [LARGE SCALE GENOMIC DNA]</scope>
</reference>
<dbReference type="Proteomes" id="UP000030661">
    <property type="component" value="Unassembled WGS sequence"/>
</dbReference>
<keyword evidence="5" id="KW-1185">Reference proteome</keyword>
<dbReference type="eggNOG" id="COG1337">
    <property type="taxonomic scope" value="Bacteria"/>
</dbReference>
<dbReference type="InterPro" id="IPR005537">
    <property type="entry name" value="RAMP_III_fam"/>
</dbReference>
<gene>
    <name evidence="4" type="ORF">U27_06319</name>
</gene>
<feature type="compositionally biased region" description="Basic and acidic residues" evidence="2">
    <location>
        <begin position="79"/>
        <end position="98"/>
    </location>
</feature>
<feature type="domain" description="CRISPR type III-associated protein" evidence="3">
    <location>
        <begin position="397"/>
        <end position="575"/>
    </location>
</feature>
<proteinExistence type="predicted"/>
<dbReference type="GO" id="GO:0051607">
    <property type="term" value="P:defense response to virus"/>
    <property type="evidence" value="ECO:0007669"/>
    <property type="project" value="UniProtKB-KW"/>
</dbReference>
<dbReference type="AlphaFoldDB" id="A0A081C430"/>
<feature type="region of interest" description="Disordered" evidence="2">
    <location>
        <begin position="66"/>
        <end position="119"/>
    </location>
</feature>
<sequence length="679" mass="78373">MEKAKLIIKTTKKGKHIAELLFLDTNKTMPFPQFTPQNASMNGQEVEVQREQGKISKVQTEGKVIYAMTVSPPSPSRRPPSDDRRPSFSAPRRTDAPRTSRYQTARPGQQISNVRSPAHAPYNFIPLNEKIIAAEKIPGQDFPLNVYHQTRHTGWIDLEIETQTPLYIRDALTMEESNSDRVNPDFFSPNGQPQIPGSSLRGMVRMLVEIVSFGKFGAADREKRFYFRGLADKSNLRQDYQERMSSFDRKSRRAIYKMSAGVLRKKGRFDYEIVPSEKFWQIAKPKAQGIVKQLKDQRYGEFKFYETGEGYLVVSGNMQNKKKDWMIAFPSSGAKAFPIHEDDIKDYKDDATRADTVPNLVELANRKQYSKGVPCFYVKWQDRFGRSRVSFGHTAMFRLAYERTVGEHLPDAHNDDAAIDIAEAIFGNEKTFAGRVFFEDARLNFEQTDVLMGEATPKILSSPKPTTFQHYLTQHRDDIRQLSHYNTNALIRGNKLYWHKSGDNWQETDEAAITQHQTQYTKINPVKPQTKFTGRIRFENLSDVELGALLFSLDLPEGCCHKLGMGKPLGLGSVKIIPKLFLSDRKQRYSDFLAEFDLQESQQQIPKFKQKFELHICEALREQNVHTLWDVKRLKELRTMLDFEKGVELEKQEKIRYMQITPQNEFKDRPVLPMPTIMV</sequence>